<evidence type="ECO:0000313" key="2">
    <source>
        <dbReference type="Proteomes" id="UP000265520"/>
    </source>
</evidence>
<comment type="caution">
    <text evidence="1">The sequence shown here is derived from an EMBL/GenBank/DDBJ whole genome shotgun (WGS) entry which is preliminary data.</text>
</comment>
<protein>
    <submittedName>
        <fullName evidence="1">Uncharacterized protein</fullName>
    </submittedName>
</protein>
<sequence length="56" mass="6567">MFDVFEGMKRFDEEEPQCQRVASIEVVEDNFKVQTPSLPVERVVVDHLDAQEAEWN</sequence>
<organism evidence="1 2">
    <name type="scientific">Trifolium medium</name>
    <dbReference type="NCBI Taxonomy" id="97028"/>
    <lineage>
        <taxon>Eukaryota</taxon>
        <taxon>Viridiplantae</taxon>
        <taxon>Streptophyta</taxon>
        <taxon>Embryophyta</taxon>
        <taxon>Tracheophyta</taxon>
        <taxon>Spermatophyta</taxon>
        <taxon>Magnoliopsida</taxon>
        <taxon>eudicotyledons</taxon>
        <taxon>Gunneridae</taxon>
        <taxon>Pentapetalae</taxon>
        <taxon>rosids</taxon>
        <taxon>fabids</taxon>
        <taxon>Fabales</taxon>
        <taxon>Fabaceae</taxon>
        <taxon>Papilionoideae</taxon>
        <taxon>50 kb inversion clade</taxon>
        <taxon>NPAAA clade</taxon>
        <taxon>Hologalegina</taxon>
        <taxon>IRL clade</taxon>
        <taxon>Trifolieae</taxon>
        <taxon>Trifolium</taxon>
    </lineage>
</organism>
<keyword evidence="2" id="KW-1185">Reference proteome</keyword>
<proteinExistence type="predicted"/>
<accession>A0A392WB76</accession>
<feature type="non-terminal residue" evidence="1">
    <location>
        <position position="56"/>
    </location>
</feature>
<dbReference type="Proteomes" id="UP000265520">
    <property type="component" value="Unassembled WGS sequence"/>
</dbReference>
<dbReference type="EMBL" id="LXQA011450826">
    <property type="protein sequence ID" value="MCI97667.1"/>
    <property type="molecule type" value="Genomic_DNA"/>
</dbReference>
<reference evidence="1 2" key="1">
    <citation type="journal article" date="2018" name="Front. Plant Sci.">
        <title>Red Clover (Trifolium pratense) and Zigzag Clover (T. medium) - A Picture of Genomic Similarities and Differences.</title>
        <authorList>
            <person name="Dluhosova J."/>
            <person name="Istvanek J."/>
            <person name="Nedelnik J."/>
            <person name="Repkova J."/>
        </authorList>
    </citation>
    <scope>NUCLEOTIDE SEQUENCE [LARGE SCALE GENOMIC DNA]</scope>
    <source>
        <strain evidence="2">cv. 10/8</strain>
        <tissue evidence="1">Leaf</tissue>
    </source>
</reference>
<evidence type="ECO:0000313" key="1">
    <source>
        <dbReference type="EMBL" id="MCI97667.1"/>
    </source>
</evidence>
<dbReference type="AlphaFoldDB" id="A0A392WB76"/>
<name>A0A392WB76_9FABA</name>